<protein>
    <submittedName>
        <fullName evidence="1">Uncharacterized protein</fullName>
    </submittedName>
</protein>
<name>A0A1H3GPF9_9PSEU</name>
<organism evidence="1 2">
    <name type="scientific">Saccharopolyspora shandongensis</name>
    <dbReference type="NCBI Taxonomy" id="418495"/>
    <lineage>
        <taxon>Bacteria</taxon>
        <taxon>Bacillati</taxon>
        <taxon>Actinomycetota</taxon>
        <taxon>Actinomycetes</taxon>
        <taxon>Pseudonocardiales</taxon>
        <taxon>Pseudonocardiaceae</taxon>
        <taxon>Saccharopolyspora</taxon>
    </lineage>
</organism>
<accession>A0A1H3GPF9</accession>
<dbReference type="RefSeq" id="WP_093267684.1">
    <property type="nucleotide sequence ID" value="NZ_FNOK01000019.1"/>
</dbReference>
<sequence length="95" mass="10449">MAEHHGQARDVPVFRVEVRAHVPGEGRSEWQLVRDTDGDEVTVTLIASADGQRVSVQGGAGETFHGERARQRAVEELVPAYQARGYRLAAVRATR</sequence>
<dbReference type="EMBL" id="FNOK01000019">
    <property type="protein sequence ID" value="SDY04209.1"/>
    <property type="molecule type" value="Genomic_DNA"/>
</dbReference>
<evidence type="ECO:0000313" key="2">
    <source>
        <dbReference type="Proteomes" id="UP000199529"/>
    </source>
</evidence>
<gene>
    <name evidence="1" type="ORF">SAMN05216215_10193</name>
</gene>
<proteinExistence type="predicted"/>
<dbReference type="AlphaFoldDB" id="A0A1H3GPF9"/>
<reference evidence="2" key="1">
    <citation type="submission" date="2016-10" db="EMBL/GenBank/DDBJ databases">
        <authorList>
            <person name="Varghese N."/>
            <person name="Submissions S."/>
        </authorList>
    </citation>
    <scope>NUCLEOTIDE SEQUENCE [LARGE SCALE GENOMIC DNA]</scope>
    <source>
        <strain evidence="2">CGMCC 4.3530</strain>
    </source>
</reference>
<keyword evidence="2" id="KW-1185">Reference proteome</keyword>
<dbReference type="Proteomes" id="UP000199529">
    <property type="component" value="Unassembled WGS sequence"/>
</dbReference>
<evidence type="ECO:0000313" key="1">
    <source>
        <dbReference type="EMBL" id="SDY04209.1"/>
    </source>
</evidence>